<dbReference type="Proteomes" id="UP000012174">
    <property type="component" value="Unassembled WGS sequence"/>
</dbReference>
<organism evidence="1 2">
    <name type="scientific">Eutypa lata (strain UCR-EL1)</name>
    <name type="common">Grapevine dieback disease fungus</name>
    <name type="synonym">Eutypa armeniacae</name>
    <dbReference type="NCBI Taxonomy" id="1287681"/>
    <lineage>
        <taxon>Eukaryota</taxon>
        <taxon>Fungi</taxon>
        <taxon>Dikarya</taxon>
        <taxon>Ascomycota</taxon>
        <taxon>Pezizomycotina</taxon>
        <taxon>Sordariomycetes</taxon>
        <taxon>Xylariomycetidae</taxon>
        <taxon>Xylariales</taxon>
        <taxon>Diatrypaceae</taxon>
        <taxon>Eutypa</taxon>
    </lineage>
</organism>
<proteinExistence type="predicted"/>
<name>M7T2X7_EUTLA</name>
<dbReference type="EMBL" id="KB705742">
    <property type="protein sequence ID" value="EMR70932.1"/>
    <property type="molecule type" value="Genomic_DNA"/>
</dbReference>
<protein>
    <submittedName>
        <fullName evidence="1">Uncharacterized protein</fullName>
    </submittedName>
</protein>
<keyword evidence="2" id="KW-1185">Reference proteome</keyword>
<dbReference type="OMA" id="HNRELEW"/>
<evidence type="ECO:0000313" key="1">
    <source>
        <dbReference type="EMBL" id="EMR70932.1"/>
    </source>
</evidence>
<evidence type="ECO:0000313" key="2">
    <source>
        <dbReference type="Proteomes" id="UP000012174"/>
    </source>
</evidence>
<dbReference type="KEGG" id="ela:UCREL1_2032"/>
<dbReference type="OrthoDB" id="194358at2759"/>
<sequence>MLICPREDGGGRDAHAPHVGAFLNLVEIQEELEQADEECFGWATAKLALGDITLEGYFDRLIDHIREGGARHTWDRSNSNITRVLQVDLIADAEQLKALCLLFYRETVPAELQRLVELDIGAALASLPPWIIDILGIIAYARRHVDVLEHLVKEDLRASTTRAKTSFYLIGAAILSSRQAPSTTFQHSPNTPHNRELEWRLWTALLNAEPGAWPHYPLAETNDTAGLPAGLYRVLGAVTISRFLSITEGTSLNFAKGGSFIPIGVASTRTMLLDCFPLGLSLSEDYPGGDSTELALPNTQWPTDKPNRLVVMEMAEYLETR</sequence>
<gene>
    <name evidence="1" type="ORF">UCREL1_2032</name>
</gene>
<dbReference type="eggNOG" id="ENOG502RJFV">
    <property type="taxonomic scope" value="Eukaryota"/>
</dbReference>
<dbReference type="AlphaFoldDB" id="M7T2X7"/>
<dbReference type="HOGENOM" id="CLU_049754_0_0_1"/>
<reference evidence="2" key="1">
    <citation type="journal article" date="2013" name="Genome Announc.">
        <title>Draft genome sequence of the grapevine dieback fungus Eutypa lata UCR-EL1.</title>
        <authorList>
            <person name="Blanco-Ulate B."/>
            <person name="Rolshausen P.E."/>
            <person name="Cantu D."/>
        </authorList>
    </citation>
    <scope>NUCLEOTIDE SEQUENCE [LARGE SCALE GENOMIC DNA]</scope>
    <source>
        <strain evidence="2">UCR-EL1</strain>
    </source>
</reference>
<accession>M7T2X7</accession>